<reference evidence="2" key="1">
    <citation type="journal article" date="2015" name="Nature">
        <title>Complex archaea that bridge the gap between prokaryotes and eukaryotes.</title>
        <authorList>
            <person name="Spang A."/>
            <person name="Saw J.H."/>
            <person name="Jorgensen S.L."/>
            <person name="Zaremba-Niedzwiedzka K."/>
            <person name="Martijn J."/>
            <person name="Lind A.E."/>
            <person name="van Eijk R."/>
            <person name="Schleper C."/>
            <person name="Guy L."/>
            <person name="Ettema T.J."/>
        </authorList>
    </citation>
    <scope>NUCLEOTIDE SEQUENCE</scope>
</reference>
<dbReference type="EMBL" id="LAZR01031547">
    <property type="protein sequence ID" value="KKL53429.1"/>
    <property type="molecule type" value="Genomic_DNA"/>
</dbReference>
<feature type="transmembrane region" description="Helical" evidence="1">
    <location>
        <begin position="6"/>
        <end position="28"/>
    </location>
</feature>
<proteinExistence type="predicted"/>
<keyword evidence="1" id="KW-1133">Transmembrane helix</keyword>
<comment type="caution">
    <text evidence="2">The sequence shown here is derived from an EMBL/GenBank/DDBJ whole genome shotgun (WGS) entry which is preliminary data.</text>
</comment>
<name>A0A0F9CVW5_9ZZZZ</name>
<organism evidence="2">
    <name type="scientific">marine sediment metagenome</name>
    <dbReference type="NCBI Taxonomy" id="412755"/>
    <lineage>
        <taxon>unclassified sequences</taxon>
        <taxon>metagenomes</taxon>
        <taxon>ecological metagenomes</taxon>
    </lineage>
</organism>
<gene>
    <name evidence="2" type="ORF">LCGC14_2275530</name>
</gene>
<dbReference type="AlphaFoldDB" id="A0A0F9CVW5"/>
<keyword evidence="1" id="KW-0812">Transmembrane</keyword>
<accession>A0A0F9CVW5</accession>
<sequence length="54" mass="6674">MIIILYLIALFIVGMFVFKLMAYSFSWLERKQRRRDLREKYPSDHPFWKIPDGH</sequence>
<protein>
    <submittedName>
        <fullName evidence="2">Uncharacterized protein</fullName>
    </submittedName>
</protein>
<keyword evidence="1" id="KW-0472">Membrane</keyword>
<evidence type="ECO:0000256" key="1">
    <source>
        <dbReference type="SAM" id="Phobius"/>
    </source>
</evidence>
<evidence type="ECO:0000313" key="2">
    <source>
        <dbReference type="EMBL" id="KKL53429.1"/>
    </source>
</evidence>